<evidence type="ECO:0000256" key="1">
    <source>
        <dbReference type="SAM" id="MobiDB-lite"/>
    </source>
</evidence>
<organism evidence="3 4">
    <name type="scientific">Deinococcus rufus</name>
    <dbReference type="NCBI Taxonomy" id="2136097"/>
    <lineage>
        <taxon>Bacteria</taxon>
        <taxon>Thermotogati</taxon>
        <taxon>Deinococcota</taxon>
        <taxon>Deinococci</taxon>
        <taxon>Deinococcales</taxon>
        <taxon>Deinococcaceae</taxon>
        <taxon>Deinococcus</taxon>
    </lineage>
</organism>
<dbReference type="RefSeq" id="WP_322473736.1">
    <property type="nucleotide sequence ID" value="NZ_JBHRZG010000002.1"/>
</dbReference>
<evidence type="ECO:0000256" key="2">
    <source>
        <dbReference type="SAM" id="SignalP"/>
    </source>
</evidence>
<sequence length="421" mass="42869">MRDAAPSARHAGPGPRPATRRPLLLTTTLLLAACSAATAAPSAGVAYVKGGEVWVTAGPAPSARRVPGTRGTVLLAASPVGGTLAVLTGPAGADVNADRAPLLTARLSRRPYTSTALLSTVVPDAALSRLPARWLTWSDDGRTVLAGTDAGTRGWNVATRRALGVSATLWPPSTSLDGDVTAGIGSVASPDEPGVLLYGPGARPGTEVFSRSAPGNLMAALRREPALRTFTEGLDPRAQAQDASWVVTPPRVTRDGQRVYFATNAGWGVGSGGSTTSAVFQVGVRDVALRALGWLGTFSGSALELLPSPDGTALLLLHTRHTSNAEVSTAVSVADVAARTRRPLTALAAPAGRVTVLAGTCWLADGRHVALSAAQVNPATLSAATAFVPPVSAFTLLVVEARTGRVVQRVPGATQPACLPA</sequence>
<accession>A0ABV7Z316</accession>
<name>A0ABV7Z316_9DEIO</name>
<proteinExistence type="predicted"/>
<feature type="region of interest" description="Disordered" evidence="1">
    <location>
        <begin position="1"/>
        <end position="20"/>
    </location>
</feature>
<dbReference type="SUPFAM" id="SSF82171">
    <property type="entry name" value="DPP6 N-terminal domain-like"/>
    <property type="match status" value="1"/>
</dbReference>
<feature type="signal peptide" evidence="2">
    <location>
        <begin position="1"/>
        <end position="39"/>
    </location>
</feature>
<evidence type="ECO:0000313" key="4">
    <source>
        <dbReference type="Proteomes" id="UP001595803"/>
    </source>
</evidence>
<feature type="compositionally biased region" description="Low complexity" evidence="1">
    <location>
        <begin position="1"/>
        <end position="13"/>
    </location>
</feature>
<gene>
    <name evidence="3" type="ORF">ACFOSB_02035</name>
</gene>
<reference evidence="4" key="1">
    <citation type="journal article" date="2019" name="Int. J. Syst. Evol. Microbiol.">
        <title>The Global Catalogue of Microorganisms (GCM) 10K type strain sequencing project: providing services to taxonomists for standard genome sequencing and annotation.</title>
        <authorList>
            <consortium name="The Broad Institute Genomics Platform"/>
            <consortium name="The Broad Institute Genome Sequencing Center for Infectious Disease"/>
            <person name="Wu L."/>
            <person name="Ma J."/>
        </authorList>
    </citation>
    <scope>NUCLEOTIDE SEQUENCE [LARGE SCALE GENOMIC DNA]</scope>
    <source>
        <strain evidence="4">CCTCC AB 2017081</strain>
    </source>
</reference>
<evidence type="ECO:0000313" key="3">
    <source>
        <dbReference type="EMBL" id="MFC3831638.1"/>
    </source>
</evidence>
<comment type="caution">
    <text evidence="3">The sequence shown here is derived from an EMBL/GenBank/DDBJ whole genome shotgun (WGS) entry which is preliminary data.</text>
</comment>
<dbReference type="EMBL" id="JBHRZG010000002">
    <property type="protein sequence ID" value="MFC3831638.1"/>
    <property type="molecule type" value="Genomic_DNA"/>
</dbReference>
<dbReference type="Proteomes" id="UP001595803">
    <property type="component" value="Unassembled WGS sequence"/>
</dbReference>
<dbReference type="PROSITE" id="PS51257">
    <property type="entry name" value="PROKAR_LIPOPROTEIN"/>
    <property type="match status" value="1"/>
</dbReference>
<protein>
    <submittedName>
        <fullName evidence="3">Uncharacterized protein</fullName>
    </submittedName>
</protein>
<keyword evidence="2" id="KW-0732">Signal</keyword>
<feature type="chain" id="PRO_5046712930" evidence="2">
    <location>
        <begin position="40"/>
        <end position="421"/>
    </location>
</feature>
<keyword evidence="4" id="KW-1185">Reference proteome</keyword>